<organism evidence="14">
    <name type="scientific">Brevibacillus laterosporus</name>
    <name type="common">Bacillus laterosporus</name>
    <dbReference type="NCBI Taxonomy" id="1465"/>
    <lineage>
        <taxon>Bacteria</taxon>
        <taxon>Bacillati</taxon>
        <taxon>Bacillota</taxon>
        <taxon>Bacilli</taxon>
        <taxon>Bacillales</taxon>
        <taxon>Paenibacillaceae</taxon>
        <taxon>Brevibacillus</taxon>
    </lineage>
</organism>
<dbReference type="Pfam" id="PF19279">
    <property type="entry name" value="YegS_C"/>
    <property type="match status" value="1"/>
</dbReference>
<evidence type="ECO:0000256" key="3">
    <source>
        <dbReference type="ARBA" id="ARBA00022516"/>
    </source>
</evidence>
<dbReference type="NCBIfam" id="TIGR00147">
    <property type="entry name" value="YegS/Rv2252/BmrU family lipid kinase"/>
    <property type="match status" value="1"/>
</dbReference>
<gene>
    <name evidence="14" type="ORF">EX87_20820</name>
</gene>
<dbReference type="Gene3D" id="2.60.200.40">
    <property type="match status" value="1"/>
</dbReference>
<evidence type="ECO:0000256" key="6">
    <source>
        <dbReference type="ARBA" id="ARBA00022741"/>
    </source>
</evidence>
<evidence type="ECO:0000256" key="7">
    <source>
        <dbReference type="ARBA" id="ARBA00022777"/>
    </source>
</evidence>
<dbReference type="EMBL" id="CP011076">
    <property type="protein sequence ID" value="AKF96009.1"/>
    <property type="molecule type" value="Genomic_DNA"/>
</dbReference>
<dbReference type="GO" id="GO:0005886">
    <property type="term" value="C:plasma membrane"/>
    <property type="evidence" value="ECO:0007669"/>
    <property type="project" value="TreeGrafter"/>
</dbReference>
<keyword evidence="8" id="KW-0067">ATP-binding</keyword>
<dbReference type="InterPro" id="IPR001206">
    <property type="entry name" value="Diacylglycerol_kinase_cat_dom"/>
</dbReference>
<dbReference type="InterPro" id="IPR050187">
    <property type="entry name" value="Lipid_Phosphate_FormReg"/>
</dbReference>
<keyword evidence="14" id="KW-0614">Plasmid</keyword>
<dbReference type="RefSeq" id="WP_031415252.1">
    <property type="nucleotide sequence ID" value="NZ_CP011076.1"/>
</dbReference>
<dbReference type="SMART" id="SM00046">
    <property type="entry name" value="DAGKc"/>
    <property type="match status" value="1"/>
</dbReference>
<keyword evidence="10" id="KW-0443">Lipid metabolism</keyword>
<dbReference type="PROSITE" id="PS50146">
    <property type="entry name" value="DAGK"/>
    <property type="match status" value="1"/>
</dbReference>
<name>A0A0F7EJ89_BRELA</name>
<comment type="cofactor">
    <cofactor evidence="1">
        <name>Mg(2+)</name>
        <dbReference type="ChEBI" id="CHEBI:18420"/>
    </cofactor>
</comment>
<comment type="similarity">
    <text evidence="2">Belongs to the diacylglycerol/lipid kinase family.</text>
</comment>
<reference evidence="14" key="1">
    <citation type="submission" date="2015-03" db="EMBL/GenBank/DDBJ databases">
        <title>MIGS Cultured Bacterial/Archaeal sample from Brevibacillus laterosporus.</title>
        <authorList>
            <person name="Zeng D."/>
            <person name="Zhu L."/>
            <person name="Dong G."/>
            <person name="Ye W."/>
            <person name="Ren D."/>
            <person name="Wu L."/>
            <person name="Xu J."/>
            <person name="Li G."/>
            <person name="Guo L."/>
        </authorList>
    </citation>
    <scope>NUCLEOTIDE SEQUENCE</scope>
    <source>
        <strain evidence="14">B9</strain>
        <plasmid evidence="14">unnamed2</plasmid>
    </source>
</reference>
<accession>A0A0F7EJ89</accession>
<geneLocation type="plasmid" evidence="14">
    <name>unnamed2</name>
</geneLocation>
<dbReference type="Gene3D" id="3.40.50.10330">
    <property type="entry name" value="Probable inorganic polyphosphate/atp-NAD kinase, domain 1"/>
    <property type="match status" value="1"/>
</dbReference>
<evidence type="ECO:0000256" key="11">
    <source>
        <dbReference type="ARBA" id="ARBA00023209"/>
    </source>
</evidence>
<keyword evidence="9" id="KW-0460">Magnesium</keyword>
<evidence type="ECO:0000313" key="14">
    <source>
        <dbReference type="EMBL" id="AKF96009.1"/>
    </source>
</evidence>
<dbReference type="SUPFAM" id="SSF111331">
    <property type="entry name" value="NAD kinase/diacylglycerol kinase-like"/>
    <property type="match status" value="1"/>
</dbReference>
<keyword evidence="3" id="KW-0444">Lipid biosynthesis</keyword>
<feature type="domain" description="DAGKc" evidence="13">
    <location>
        <begin position="1"/>
        <end position="128"/>
    </location>
</feature>
<dbReference type="GO" id="GO:0005524">
    <property type="term" value="F:ATP binding"/>
    <property type="evidence" value="ECO:0007669"/>
    <property type="project" value="UniProtKB-KW"/>
</dbReference>
<keyword evidence="11" id="KW-0594">Phospholipid biosynthesis</keyword>
<sequence length="295" mass="32582">MIWFIVNRASGNGKGHKVWKYVERLLIEKNIKYQVAFTERPRHAIEIAKSISKQNGTNVVIAIGGDGTVHEVANGLVGSEIPLGSIPAGSGNDFARGLQVPKQSNKALEKALYGKKRKIDIVSINDEVFINAAGMGFDGQVAKVTNQAKYKKWLNHLGLGKFCYVVSFFKVLFLYRATEVNIVIDDKEQTFSDVWLIAVANIPFYGGGMMICPNAKCDDGVFDVCIVHGISRWKLVKLLPRVFRGTHIFNRAITTLTGKQLTIMSTSPMITHGDGEIVGETPIQLTIKKEGLYIV</sequence>
<proteinExistence type="inferred from homology"/>
<evidence type="ECO:0000256" key="12">
    <source>
        <dbReference type="ARBA" id="ARBA00023264"/>
    </source>
</evidence>
<dbReference type="PANTHER" id="PTHR12358">
    <property type="entry name" value="SPHINGOSINE KINASE"/>
    <property type="match status" value="1"/>
</dbReference>
<keyword evidence="12" id="KW-1208">Phospholipid metabolism</keyword>
<dbReference type="Pfam" id="PF00781">
    <property type="entry name" value="DAGK_cat"/>
    <property type="match status" value="1"/>
</dbReference>
<dbReference type="InterPro" id="IPR017438">
    <property type="entry name" value="ATP-NAD_kinase_N"/>
</dbReference>
<dbReference type="PANTHER" id="PTHR12358:SF106">
    <property type="entry name" value="LIPID KINASE YEGS"/>
    <property type="match status" value="1"/>
</dbReference>
<evidence type="ECO:0000259" key="13">
    <source>
        <dbReference type="PROSITE" id="PS50146"/>
    </source>
</evidence>
<evidence type="ECO:0000256" key="8">
    <source>
        <dbReference type="ARBA" id="ARBA00022840"/>
    </source>
</evidence>
<dbReference type="InterPro" id="IPR016064">
    <property type="entry name" value="NAD/diacylglycerol_kinase_sf"/>
</dbReference>
<keyword evidence="6" id="KW-0547">Nucleotide-binding</keyword>
<evidence type="ECO:0000256" key="10">
    <source>
        <dbReference type="ARBA" id="ARBA00023098"/>
    </source>
</evidence>
<evidence type="ECO:0000256" key="5">
    <source>
        <dbReference type="ARBA" id="ARBA00022723"/>
    </source>
</evidence>
<keyword evidence="4" id="KW-0808">Transferase</keyword>
<evidence type="ECO:0000256" key="9">
    <source>
        <dbReference type="ARBA" id="ARBA00022842"/>
    </source>
</evidence>
<dbReference type="InterPro" id="IPR045540">
    <property type="entry name" value="YegS/DAGK_C"/>
</dbReference>
<protein>
    <submittedName>
        <fullName evidence="14">Lipid kinase</fullName>
    </submittedName>
</protein>
<evidence type="ECO:0000256" key="4">
    <source>
        <dbReference type="ARBA" id="ARBA00022679"/>
    </source>
</evidence>
<evidence type="ECO:0000256" key="1">
    <source>
        <dbReference type="ARBA" id="ARBA00001946"/>
    </source>
</evidence>
<dbReference type="GO" id="GO:0008654">
    <property type="term" value="P:phospholipid biosynthetic process"/>
    <property type="evidence" value="ECO:0007669"/>
    <property type="project" value="UniProtKB-KW"/>
</dbReference>
<dbReference type="AlphaFoldDB" id="A0A0F7EJ89"/>
<dbReference type="GO" id="GO:0016301">
    <property type="term" value="F:kinase activity"/>
    <property type="evidence" value="ECO:0007669"/>
    <property type="project" value="UniProtKB-KW"/>
</dbReference>
<keyword evidence="7 14" id="KW-0418">Kinase</keyword>
<dbReference type="GO" id="GO:0046872">
    <property type="term" value="F:metal ion binding"/>
    <property type="evidence" value="ECO:0007669"/>
    <property type="project" value="UniProtKB-KW"/>
</dbReference>
<keyword evidence="5" id="KW-0479">Metal-binding</keyword>
<evidence type="ECO:0000256" key="2">
    <source>
        <dbReference type="ARBA" id="ARBA00005983"/>
    </source>
</evidence>
<dbReference type="InterPro" id="IPR005218">
    <property type="entry name" value="Diacylglycerol/lipid_kinase"/>
</dbReference>